<keyword evidence="1" id="KW-0472">Membrane</keyword>
<dbReference type="EMBL" id="KQ459602">
    <property type="protein sequence ID" value="KPI93372.1"/>
    <property type="molecule type" value="Genomic_DNA"/>
</dbReference>
<keyword evidence="4" id="KW-1185">Reference proteome</keyword>
<keyword evidence="1" id="KW-1133">Transmembrane helix</keyword>
<evidence type="ECO:0000313" key="3">
    <source>
        <dbReference type="EMBL" id="KPI93372.1"/>
    </source>
</evidence>
<dbReference type="GO" id="GO:0004252">
    <property type="term" value="F:serine-type endopeptidase activity"/>
    <property type="evidence" value="ECO:0007669"/>
    <property type="project" value="InterPro"/>
</dbReference>
<evidence type="ECO:0000259" key="2">
    <source>
        <dbReference type="Pfam" id="PF00089"/>
    </source>
</evidence>
<sequence length="294" mass="32841">MEEIVDDNNKLIEENIDTELSEFSYNFIDIPWDDRTQRSKILIVLLLLSIFIATMALVINNFVAHYNSFKHNKSFKNDDINCNLVKVDEYPYAARLHSLTSHQLICVGAVISENSVLANEVCLKSGTVRLFVGSITDQYCKKGFSLDAAELIPHDGVVSKNLVLLSTNKKMSLCGNPIRIAANMDKDSHAFVIGRPLRGDRSLSRQLVSLDVFNNYTHNGQLIDNSRRNSVICVKYLSRCPVRAGDLLVQGGRLYGIASTSIQRSANNDVVCFANVSIIKTKLKELDDSLNLNL</sequence>
<keyword evidence="1" id="KW-0812">Transmembrane</keyword>
<reference evidence="3 4" key="1">
    <citation type="journal article" date="2015" name="Nat. Commun.">
        <title>Outbred genome sequencing and CRISPR/Cas9 gene editing in butterflies.</title>
        <authorList>
            <person name="Li X."/>
            <person name="Fan D."/>
            <person name="Zhang W."/>
            <person name="Liu G."/>
            <person name="Zhang L."/>
            <person name="Zhao L."/>
            <person name="Fang X."/>
            <person name="Chen L."/>
            <person name="Dong Y."/>
            <person name="Chen Y."/>
            <person name="Ding Y."/>
            <person name="Zhao R."/>
            <person name="Feng M."/>
            <person name="Zhu Y."/>
            <person name="Feng Y."/>
            <person name="Jiang X."/>
            <person name="Zhu D."/>
            <person name="Xiang H."/>
            <person name="Feng X."/>
            <person name="Li S."/>
            <person name="Wang J."/>
            <person name="Zhang G."/>
            <person name="Kronforst M.R."/>
            <person name="Wang W."/>
        </authorList>
    </citation>
    <scope>NUCLEOTIDE SEQUENCE [LARGE SCALE GENOMIC DNA]</scope>
    <source>
        <strain evidence="3">Ya'a_city_454_Px</strain>
        <tissue evidence="3">Whole body</tissue>
    </source>
</reference>
<dbReference type="InterPro" id="IPR001254">
    <property type="entry name" value="Trypsin_dom"/>
</dbReference>
<organism evidence="3 4">
    <name type="scientific">Papilio xuthus</name>
    <name type="common">Asian swallowtail butterfly</name>
    <dbReference type="NCBI Taxonomy" id="66420"/>
    <lineage>
        <taxon>Eukaryota</taxon>
        <taxon>Metazoa</taxon>
        <taxon>Ecdysozoa</taxon>
        <taxon>Arthropoda</taxon>
        <taxon>Hexapoda</taxon>
        <taxon>Insecta</taxon>
        <taxon>Pterygota</taxon>
        <taxon>Neoptera</taxon>
        <taxon>Endopterygota</taxon>
        <taxon>Lepidoptera</taxon>
        <taxon>Glossata</taxon>
        <taxon>Ditrysia</taxon>
        <taxon>Papilionoidea</taxon>
        <taxon>Papilionidae</taxon>
        <taxon>Papilioninae</taxon>
        <taxon>Papilio</taxon>
    </lineage>
</organism>
<dbReference type="Gene3D" id="2.40.10.10">
    <property type="entry name" value="Trypsin-like serine proteases"/>
    <property type="match status" value="1"/>
</dbReference>
<name>A0A194PJ70_PAPXU</name>
<dbReference type="GO" id="GO:0006508">
    <property type="term" value="P:proteolysis"/>
    <property type="evidence" value="ECO:0007669"/>
    <property type="project" value="InterPro"/>
</dbReference>
<proteinExistence type="predicted"/>
<gene>
    <name evidence="3" type="ORF">RR46_10632</name>
</gene>
<dbReference type="Pfam" id="PF00089">
    <property type="entry name" value="Trypsin"/>
    <property type="match status" value="1"/>
</dbReference>
<protein>
    <recommendedName>
        <fullName evidence="2">Peptidase S1 domain-containing protein</fullName>
    </recommendedName>
</protein>
<dbReference type="SUPFAM" id="SSF50494">
    <property type="entry name" value="Trypsin-like serine proteases"/>
    <property type="match status" value="1"/>
</dbReference>
<dbReference type="InterPro" id="IPR043504">
    <property type="entry name" value="Peptidase_S1_PA_chymotrypsin"/>
</dbReference>
<dbReference type="Proteomes" id="UP000053268">
    <property type="component" value="Unassembled WGS sequence"/>
</dbReference>
<dbReference type="AlphaFoldDB" id="A0A194PJ70"/>
<feature type="transmembrane region" description="Helical" evidence="1">
    <location>
        <begin position="41"/>
        <end position="63"/>
    </location>
</feature>
<evidence type="ECO:0000313" key="4">
    <source>
        <dbReference type="Proteomes" id="UP000053268"/>
    </source>
</evidence>
<dbReference type="InterPro" id="IPR009003">
    <property type="entry name" value="Peptidase_S1_PA"/>
</dbReference>
<feature type="domain" description="Peptidase S1" evidence="2">
    <location>
        <begin position="89"/>
        <end position="279"/>
    </location>
</feature>
<evidence type="ECO:0000256" key="1">
    <source>
        <dbReference type="SAM" id="Phobius"/>
    </source>
</evidence>
<accession>A0A194PJ70</accession>